<gene>
    <name evidence="4" type="ORF">ACOF00016_LOCUS529</name>
</gene>
<dbReference type="PROSITE" id="PS50011">
    <property type="entry name" value="PROTEIN_KINASE_DOM"/>
    <property type="match status" value="1"/>
</dbReference>
<dbReference type="Pfam" id="PF00069">
    <property type="entry name" value="Pkinase"/>
    <property type="match status" value="1"/>
</dbReference>
<dbReference type="InterPro" id="IPR000719">
    <property type="entry name" value="Prot_kinase_dom"/>
</dbReference>
<protein>
    <recommendedName>
        <fullName evidence="3">Protein kinase domain-containing protein</fullName>
    </recommendedName>
</protein>
<accession>A0A7S3P484</accession>
<dbReference type="EMBL" id="HBIM01000613">
    <property type="protein sequence ID" value="CAE0402234.1"/>
    <property type="molecule type" value="Transcribed_RNA"/>
</dbReference>
<name>A0A7S3P484_9STRA</name>
<dbReference type="GO" id="GO:0005737">
    <property type="term" value="C:cytoplasm"/>
    <property type="evidence" value="ECO:0007669"/>
    <property type="project" value="TreeGrafter"/>
</dbReference>
<dbReference type="AlphaFoldDB" id="A0A7S3P484"/>
<dbReference type="PANTHER" id="PTHR24346">
    <property type="entry name" value="MAP/MICROTUBULE AFFINITY-REGULATING KINASE"/>
    <property type="match status" value="1"/>
</dbReference>
<keyword evidence="2" id="KW-0067">ATP-binding</keyword>
<evidence type="ECO:0000259" key="3">
    <source>
        <dbReference type="PROSITE" id="PS50011"/>
    </source>
</evidence>
<evidence type="ECO:0000256" key="2">
    <source>
        <dbReference type="ARBA" id="ARBA00022840"/>
    </source>
</evidence>
<evidence type="ECO:0000256" key="1">
    <source>
        <dbReference type="ARBA" id="ARBA00022741"/>
    </source>
</evidence>
<sequence length="477" mass="53333">MSADELIIIDNLEMYHTDMWSANNPASYNNVKYEDIEHAGPPAAPLEFPMPLIHRAQRSEVSVLDHVTGRVYHEKEVISRAPQPTNYGLRTVGPRRAYLLKKRIAPCTYGVVRLAIVLEQNIKQEETRDCLQQEDEAEWKSTGGLVAIKVLSCEQVRQNLSPDSSNPLNEVASLQLVGSYHPNVLGCDEVLQSEDELYIVTPYKAGKDLFQKLMGVDRNAAKHPQVQQHARPLKRPSERCAREWFKDLLRGMMHLQNKGICHRNLSLDNLLLDPDGKLVIADFGLALRVPYTDWSNFGGVTDASEGSLRRLILAQGHGGNTPYLAPELLKPGAPFDGFSVDMWAAGVILFLMLVGRAPFRVAHSSDPKFLTVAHKGQLRSLLQSLHIKISDDAVDLLQSLLWHDPRRRLTLQEALAHPWVTHDRESSESETSSFDGSKASKCVKFNPSSVCEDLNCRMGIFGEEALGRLSLGRMSSF</sequence>
<dbReference type="GO" id="GO:0035556">
    <property type="term" value="P:intracellular signal transduction"/>
    <property type="evidence" value="ECO:0007669"/>
    <property type="project" value="TreeGrafter"/>
</dbReference>
<dbReference type="GO" id="GO:0004674">
    <property type="term" value="F:protein serine/threonine kinase activity"/>
    <property type="evidence" value="ECO:0007669"/>
    <property type="project" value="TreeGrafter"/>
</dbReference>
<reference evidence="4" key="1">
    <citation type="submission" date="2021-01" db="EMBL/GenBank/DDBJ databases">
        <authorList>
            <person name="Corre E."/>
            <person name="Pelletier E."/>
            <person name="Niang G."/>
            <person name="Scheremetjew M."/>
            <person name="Finn R."/>
            <person name="Kale V."/>
            <person name="Holt S."/>
            <person name="Cochrane G."/>
            <person name="Meng A."/>
            <person name="Brown T."/>
            <person name="Cohen L."/>
        </authorList>
    </citation>
    <scope>NUCLEOTIDE SEQUENCE</scope>
    <source>
        <strain evidence="4">CCMP127</strain>
    </source>
</reference>
<keyword evidence="1" id="KW-0547">Nucleotide-binding</keyword>
<dbReference type="GO" id="GO:0005524">
    <property type="term" value="F:ATP binding"/>
    <property type="evidence" value="ECO:0007669"/>
    <property type="project" value="UniProtKB-KW"/>
</dbReference>
<feature type="domain" description="Protein kinase" evidence="3">
    <location>
        <begin position="98"/>
        <end position="420"/>
    </location>
</feature>
<dbReference type="Gene3D" id="1.10.510.10">
    <property type="entry name" value="Transferase(Phosphotransferase) domain 1"/>
    <property type="match status" value="1"/>
</dbReference>
<dbReference type="InterPro" id="IPR011009">
    <property type="entry name" value="Kinase-like_dom_sf"/>
</dbReference>
<dbReference type="SUPFAM" id="SSF56112">
    <property type="entry name" value="Protein kinase-like (PK-like)"/>
    <property type="match status" value="1"/>
</dbReference>
<evidence type="ECO:0000313" key="4">
    <source>
        <dbReference type="EMBL" id="CAE0402234.1"/>
    </source>
</evidence>
<proteinExistence type="predicted"/>
<organism evidence="4">
    <name type="scientific">Amphora coffeiformis</name>
    <dbReference type="NCBI Taxonomy" id="265554"/>
    <lineage>
        <taxon>Eukaryota</taxon>
        <taxon>Sar</taxon>
        <taxon>Stramenopiles</taxon>
        <taxon>Ochrophyta</taxon>
        <taxon>Bacillariophyta</taxon>
        <taxon>Bacillariophyceae</taxon>
        <taxon>Bacillariophycidae</taxon>
        <taxon>Thalassiophysales</taxon>
        <taxon>Catenulaceae</taxon>
        <taxon>Amphora</taxon>
    </lineage>
</organism>
<dbReference type="PANTHER" id="PTHR24346:SF30">
    <property type="entry name" value="MATERNAL EMBRYONIC LEUCINE ZIPPER KINASE"/>
    <property type="match status" value="1"/>
</dbReference>